<dbReference type="Pfam" id="PF21866">
    <property type="entry name" value="DUF6915"/>
    <property type="match status" value="1"/>
</dbReference>
<evidence type="ECO:0000313" key="3">
    <source>
        <dbReference type="Proteomes" id="UP000650524"/>
    </source>
</evidence>
<feature type="domain" description="DUF6915" evidence="1">
    <location>
        <begin position="6"/>
        <end position="68"/>
    </location>
</feature>
<accession>A0A8J6T9G5</accession>
<reference evidence="2 3" key="1">
    <citation type="submission" date="2020-08" db="EMBL/GenBank/DDBJ databases">
        <title>Bridging the membrane lipid divide: bacteria of the FCB group superphylum have the potential to synthesize archaeal ether lipids.</title>
        <authorList>
            <person name="Villanueva L."/>
            <person name="Von Meijenfeldt F.A.B."/>
            <person name="Westbye A.B."/>
            <person name="Yadav S."/>
            <person name="Hopmans E.C."/>
            <person name="Dutilh B.E."/>
            <person name="Sinninghe Damste J.S."/>
        </authorList>
    </citation>
    <scope>NUCLEOTIDE SEQUENCE [LARGE SCALE GENOMIC DNA]</scope>
    <source>
        <strain evidence="2">NIOZ-UU27</strain>
    </source>
</reference>
<protein>
    <recommendedName>
        <fullName evidence="1">DUF6915 domain-containing protein</fullName>
    </recommendedName>
</protein>
<name>A0A8J6T9G5_9DELT</name>
<comment type="caution">
    <text evidence="2">The sequence shown here is derived from an EMBL/GenBank/DDBJ whole genome shotgun (WGS) entry which is preliminary data.</text>
</comment>
<gene>
    <name evidence="2" type="ORF">H8E19_14740</name>
</gene>
<proteinExistence type="predicted"/>
<dbReference type="AlphaFoldDB" id="A0A8J6T9G5"/>
<evidence type="ECO:0000259" key="1">
    <source>
        <dbReference type="Pfam" id="PF21866"/>
    </source>
</evidence>
<evidence type="ECO:0000313" key="2">
    <source>
        <dbReference type="EMBL" id="MBC8178658.1"/>
    </source>
</evidence>
<organism evidence="2 3">
    <name type="scientific">Candidatus Desulfacyla euxinica</name>
    <dbReference type="NCBI Taxonomy" id="2841693"/>
    <lineage>
        <taxon>Bacteria</taxon>
        <taxon>Deltaproteobacteria</taxon>
        <taxon>Candidatus Desulfacyla</taxon>
    </lineage>
</organism>
<dbReference type="InterPro" id="IPR054061">
    <property type="entry name" value="DUF6915"/>
</dbReference>
<dbReference type="Proteomes" id="UP000650524">
    <property type="component" value="Unassembled WGS sequence"/>
</dbReference>
<dbReference type="EMBL" id="JACNJD010000298">
    <property type="protein sequence ID" value="MBC8178658.1"/>
    <property type="molecule type" value="Genomic_DNA"/>
</dbReference>
<sequence>MSTFEKHCQESIKLFGRPYEEVHKWLDEFMGTEKYGMRHRKLRHHEEGVNKAVELFGEEAGEVARQHIISDLKEEGWTKNDPFPKDERVYVDMGLF</sequence>